<organism evidence="3 4">
    <name type="scientific">Anaeramoeba ignava</name>
    <name type="common">Anaerobic marine amoeba</name>
    <dbReference type="NCBI Taxonomy" id="1746090"/>
    <lineage>
        <taxon>Eukaryota</taxon>
        <taxon>Metamonada</taxon>
        <taxon>Anaeramoebidae</taxon>
        <taxon>Anaeramoeba</taxon>
    </lineage>
</organism>
<proteinExistence type="predicted"/>
<dbReference type="AlphaFoldDB" id="A0A9Q0RET0"/>
<dbReference type="InterPro" id="IPR001841">
    <property type="entry name" value="Znf_RING"/>
</dbReference>
<evidence type="ECO:0000256" key="1">
    <source>
        <dbReference type="PROSITE-ProRule" id="PRU00175"/>
    </source>
</evidence>
<name>A0A9Q0RET0_ANAIG</name>
<dbReference type="EMBL" id="JAPDFW010000055">
    <property type="protein sequence ID" value="KAJ5078116.1"/>
    <property type="molecule type" value="Genomic_DNA"/>
</dbReference>
<dbReference type="InterPro" id="IPR013083">
    <property type="entry name" value="Znf_RING/FYVE/PHD"/>
</dbReference>
<comment type="caution">
    <text evidence="3">The sequence shown here is derived from an EMBL/GenBank/DDBJ whole genome shotgun (WGS) entry which is preliminary data.</text>
</comment>
<dbReference type="GO" id="GO:0008270">
    <property type="term" value="F:zinc ion binding"/>
    <property type="evidence" value="ECO:0007669"/>
    <property type="project" value="UniProtKB-KW"/>
</dbReference>
<dbReference type="Proteomes" id="UP001149090">
    <property type="component" value="Unassembled WGS sequence"/>
</dbReference>
<dbReference type="Gene3D" id="3.30.40.10">
    <property type="entry name" value="Zinc/RING finger domain, C3HC4 (zinc finger)"/>
    <property type="match status" value="1"/>
</dbReference>
<dbReference type="OrthoDB" id="9994687at2759"/>
<gene>
    <name evidence="3" type="ORF">M0811_05374</name>
</gene>
<keyword evidence="1" id="KW-0863">Zinc-finger</keyword>
<sequence>MEFQSLTCQICFEEYSEVRKPMIICKEGHSVCEHCLKNMEECPFCRFSLTNFQPIRNRTVLELLDEMKKKTFSKNVPIWKQICKGLNLEGKCTNQDCKAHNEWVIMHFGFGTFEMNSQKVLEKSICPICKELVEPEKPAFVDCKWKFEGIKKENGKMKQESSDWKTVDNSYHVFDLEKGGTSSWKSLTFYPQRND</sequence>
<accession>A0A9Q0RET0</accession>
<dbReference type="OMA" id="PECHVSI"/>
<keyword evidence="1" id="KW-0479">Metal-binding</keyword>
<protein>
    <submittedName>
        <fullName evidence="3">Tripartite motif-containing protein 2-like protein</fullName>
    </submittedName>
</protein>
<evidence type="ECO:0000259" key="2">
    <source>
        <dbReference type="PROSITE" id="PS50089"/>
    </source>
</evidence>
<reference evidence="3" key="1">
    <citation type="submission" date="2022-10" db="EMBL/GenBank/DDBJ databases">
        <title>Novel sulphate-reducing endosymbionts in the free-living metamonad Anaeramoeba.</title>
        <authorList>
            <person name="Jerlstrom-Hultqvist J."/>
            <person name="Cepicka I."/>
            <person name="Gallot-Lavallee L."/>
            <person name="Salas-Leiva D."/>
            <person name="Curtis B.A."/>
            <person name="Zahonova K."/>
            <person name="Pipaliya S."/>
            <person name="Dacks J."/>
            <person name="Roger A.J."/>
        </authorList>
    </citation>
    <scope>NUCLEOTIDE SEQUENCE</scope>
    <source>
        <strain evidence="3">BMAN</strain>
    </source>
</reference>
<evidence type="ECO:0000313" key="4">
    <source>
        <dbReference type="Proteomes" id="UP001149090"/>
    </source>
</evidence>
<keyword evidence="4" id="KW-1185">Reference proteome</keyword>
<feature type="domain" description="RING-type" evidence="2">
    <location>
        <begin position="8"/>
        <end position="46"/>
    </location>
</feature>
<evidence type="ECO:0000313" key="3">
    <source>
        <dbReference type="EMBL" id="KAJ5078116.1"/>
    </source>
</evidence>
<dbReference type="PROSITE" id="PS50089">
    <property type="entry name" value="ZF_RING_2"/>
    <property type="match status" value="1"/>
</dbReference>
<dbReference type="SUPFAM" id="SSF57850">
    <property type="entry name" value="RING/U-box"/>
    <property type="match status" value="1"/>
</dbReference>
<keyword evidence="1" id="KW-0862">Zinc</keyword>